<name>A0AAE9LNI2_9ABAC</name>
<sequence length="134" mass="15739">MSHLMKNFFTELVKSTTFTTKVSVVKTALSQWLSEQVYPDKDFHLKLKLVLKMFINNKIENDKIYTLVQTVDSSKRLNRQQVDFLIRALTHNISVMFILQKFVDDNVLTDDQLGFLSNFLVTKMDEAYQLPTHY</sequence>
<protein>
    <recommendedName>
        <fullName evidence="3">Ac75</fullName>
    </recommendedName>
</protein>
<reference evidence="1" key="1">
    <citation type="journal article" date="2022" name="J. Invertebr. Pathol.">
        <title>Identification of a new nucleopolyhedrovirus isolated from the olive leaf moth, Palpita vitrealis, from two locations in Egypt.</title>
        <authorList>
            <person name="El-Salamouny S."/>
            <person name="Wennmann J.T."/>
            <person name="Kleespies R.G."/>
            <person name="Richert-Poggeler K.R."/>
            <person name="Mansour A."/>
            <person name="Awad M."/>
            <person name="Agamy E."/>
            <person name="Salama R."/>
            <person name="Jehle J.A."/>
        </authorList>
    </citation>
    <scope>NUCLEOTIDE SEQUENCE</scope>
    <source>
        <strain evidence="1">Giza 2005</strain>
    </source>
</reference>
<dbReference type="Pfam" id="PF06648">
    <property type="entry name" value="AcMNPV_Ac75"/>
    <property type="match status" value="1"/>
</dbReference>
<evidence type="ECO:0000313" key="2">
    <source>
        <dbReference type="Proteomes" id="UP001256712"/>
    </source>
</evidence>
<evidence type="ECO:0008006" key="3">
    <source>
        <dbReference type="Google" id="ProtNLM"/>
    </source>
</evidence>
<dbReference type="EMBL" id="OL685370">
    <property type="protein sequence ID" value="USC25923.1"/>
    <property type="molecule type" value="Genomic_DNA"/>
</dbReference>
<dbReference type="InterPro" id="IPR010594">
    <property type="entry name" value="AcMNPV_Ac75"/>
</dbReference>
<dbReference type="Proteomes" id="UP001256712">
    <property type="component" value="Segment"/>
</dbReference>
<organism evidence="1 2">
    <name type="scientific">Palpita vitrealis nucleopolyhedrovirus</name>
    <dbReference type="NCBI Taxonomy" id="2951960"/>
    <lineage>
        <taxon>Viruses</taxon>
        <taxon>Viruses incertae sedis</taxon>
        <taxon>Naldaviricetes</taxon>
        <taxon>Lefavirales</taxon>
        <taxon>Baculoviridae</taxon>
        <taxon>Alphabaculovirus</taxon>
        <taxon>Alphabaculovirus pavitrealis</taxon>
    </lineage>
</organism>
<keyword evidence="2" id="KW-1185">Reference proteome</keyword>
<evidence type="ECO:0000313" key="1">
    <source>
        <dbReference type="EMBL" id="USC25923.1"/>
    </source>
</evidence>
<accession>A0AAE9LNI2</accession>
<proteinExistence type="predicted"/>